<dbReference type="GO" id="GO:0008233">
    <property type="term" value="F:peptidase activity"/>
    <property type="evidence" value="ECO:0007669"/>
    <property type="project" value="UniProtKB-KW"/>
</dbReference>
<protein>
    <submittedName>
        <fullName evidence="6">HK97 family phage prohead protease</fullName>
    </submittedName>
</protein>
<comment type="caution">
    <text evidence="6">The sequence shown here is derived from an EMBL/GenBank/DDBJ whole genome shotgun (WGS) entry which is preliminary data.</text>
</comment>
<name>A0A3D9ZDR9_9HYPH</name>
<evidence type="ECO:0000313" key="6">
    <source>
        <dbReference type="EMBL" id="REF89616.1"/>
    </source>
</evidence>
<keyword evidence="1" id="KW-1188">Viral release from host cell</keyword>
<evidence type="ECO:0000313" key="7">
    <source>
        <dbReference type="Proteomes" id="UP000256900"/>
    </source>
</evidence>
<dbReference type="GO" id="GO:0006508">
    <property type="term" value="P:proteolysis"/>
    <property type="evidence" value="ECO:0007669"/>
    <property type="project" value="UniProtKB-KW"/>
</dbReference>
<feature type="domain" description="Prohead serine protease" evidence="5">
    <location>
        <begin position="74"/>
        <end position="166"/>
    </location>
</feature>
<dbReference type="Pfam" id="PF04586">
    <property type="entry name" value="Peptidase_S78"/>
    <property type="match status" value="1"/>
</dbReference>
<organism evidence="6 7">
    <name type="scientific">Methylovirgula ligni</name>
    <dbReference type="NCBI Taxonomy" id="569860"/>
    <lineage>
        <taxon>Bacteria</taxon>
        <taxon>Pseudomonadati</taxon>
        <taxon>Pseudomonadota</taxon>
        <taxon>Alphaproteobacteria</taxon>
        <taxon>Hyphomicrobiales</taxon>
        <taxon>Beijerinckiaceae</taxon>
        <taxon>Methylovirgula</taxon>
    </lineage>
</organism>
<dbReference type="EMBL" id="QUMO01000001">
    <property type="protein sequence ID" value="REF89616.1"/>
    <property type="molecule type" value="Genomic_DNA"/>
</dbReference>
<gene>
    <name evidence="6" type="ORF">DES32_0843</name>
</gene>
<keyword evidence="3" id="KW-0378">Hydrolase</keyword>
<evidence type="ECO:0000256" key="3">
    <source>
        <dbReference type="ARBA" id="ARBA00022801"/>
    </source>
</evidence>
<reference evidence="6 7" key="1">
    <citation type="submission" date="2018-08" db="EMBL/GenBank/DDBJ databases">
        <title>Genomic Encyclopedia of Type Strains, Phase IV (KMG-IV): sequencing the most valuable type-strain genomes for metagenomic binning, comparative biology and taxonomic classification.</title>
        <authorList>
            <person name="Goeker M."/>
        </authorList>
    </citation>
    <scope>NUCLEOTIDE SEQUENCE [LARGE SCALE GENOMIC DNA]</scope>
    <source>
        <strain evidence="6 7">BW863</strain>
    </source>
</reference>
<keyword evidence="2 6" id="KW-0645">Protease</keyword>
<evidence type="ECO:0000259" key="5">
    <source>
        <dbReference type="Pfam" id="PF04586"/>
    </source>
</evidence>
<evidence type="ECO:0000256" key="1">
    <source>
        <dbReference type="ARBA" id="ARBA00022612"/>
    </source>
</evidence>
<dbReference type="AlphaFoldDB" id="A0A3D9ZDR9"/>
<keyword evidence="7" id="KW-1185">Reference proteome</keyword>
<dbReference type="RefSeq" id="WP_115835362.1">
    <property type="nucleotide sequence ID" value="NZ_CP025086.1"/>
</dbReference>
<dbReference type="OrthoDB" id="9806592at2"/>
<accession>A0A3D9ZDR9</accession>
<evidence type="ECO:0000256" key="4">
    <source>
        <dbReference type="SAM" id="MobiDB-lite"/>
    </source>
</evidence>
<proteinExistence type="predicted"/>
<evidence type="ECO:0000256" key="2">
    <source>
        <dbReference type="ARBA" id="ARBA00022670"/>
    </source>
</evidence>
<dbReference type="InterPro" id="IPR054613">
    <property type="entry name" value="Peptidase_S78_dom"/>
</dbReference>
<feature type="region of interest" description="Disordered" evidence="4">
    <location>
        <begin position="161"/>
        <end position="183"/>
    </location>
</feature>
<sequence>MKNTKFSPAKIRSASYDADANTIDITWSVGADVLREDYEGPFIERLLMGEGNVRLDRLNSGAPFLGVHKSDSLDDVIGVVVAGSARIEDGKGLATIKLSSAAGDSDTISKIREGVIKNISVGYLIHSSTRIEGENGEPDVVEISDWEPLEVSAVPIPADAGAQIRSAGRKRPSQRLSPMQRGAAEATRLLQATRTSAEAKGASEARAVLGSIGRMTPVPKVGKIDKREVEAGAREARALLKGRRA</sequence>
<dbReference type="Proteomes" id="UP000256900">
    <property type="component" value="Unassembled WGS sequence"/>
</dbReference>